<dbReference type="InterPro" id="IPR006664">
    <property type="entry name" value="OMP_bac"/>
</dbReference>
<name>A0A0M4D6Q1_9BACT</name>
<dbReference type="KEGG" id="des:DSOUD_1901"/>
<dbReference type="PANTHER" id="PTHR30329:SF21">
    <property type="entry name" value="LIPOPROTEIN YIAD-RELATED"/>
    <property type="match status" value="1"/>
</dbReference>
<protein>
    <recommendedName>
        <fullName evidence="6">OmpA-like domain-containing protein</fullName>
    </recommendedName>
</protein>
<keyword evidence="2 4" id="KW-0472">Membrane</keyword>
<dbReference type="OrthoDB" id="9792521at2"/>
<keyword evidence="3" id="KW-0998">Cell outer membrane</keyword>
<accession>A0A0M4D6Q1</accession>
<feature type="domain" description="OmpA-like" evidence="6">
    <location>
        <begin position="30"/>
        <end position="146"/>
    </location>
</feature>
<evidence type="ECO:0000313" key="8">
    <source>
        <dbReference type="Proteomes" id="UP000057158"/>
    </source>
</evidence>
<dbReference type="GO" id="GO:0009279">
    <property type="term" value="C:cell outer membrane"/>
    <property type="evidence" value="ECO:0007669"/>
    <property type="project" value="UniProtKB-SubCell"/>
</dbReference>
<proteinExistence type="predicted"/>
<dbReference type="SUPFAM" id="SSF103088">
    <property type="entry name" value="OmpA-like"/>
    <property type="match status" value="1"/>
</dbReference>
<keyword evidence="8" id="KW-1185">Reference proteome</keyword>
<evidence type="ECO:0000256" key="5">
    <source>
        <dbReference type="SAM" id="SignalP"/>
    </source>
</evidence>
<evidence type="ECO:0000256" key="4">
    <source>
        <dbReference type="PROSITE-ProRule" id="PRU00473"/>
    </source>
</evidence>
<dbReference type="Proteomes" id="UP000057158">
    <property type="component" value="Chromosome"/>
</dbReference>
<dbReference type="PRINTS" id="PR01021">
    <property type="entry name" value="OMPADOMAIN"/>
</dbReference>
<dbReference type="PATRIC" id="fig|1603606.3.peg.2061"/>
<dbReference type="EMBL" id="CP010802">
    <property type="protein sequence ID" value="ALC16672.1"/>
    <property type="molecule type" value="Genomic_DNA"/>
</dbReference>
<evidence type="ECO:0000256" key="2">
    <source>
        <dbReference type="ARBA" id="ARBA00023136"/>
    </source>
</evidence>
<dbReference type="InterPro" id="IPR036737">
    <property type="entry name" value="OmpA-like_sf"/>
</dbReference>
<dbReference type="InterPro" id="IPR006665">
    <property type="entry name" value="OmpA-like"/>
</dbReference>
<evidence type="ECO:0000256" key="1">
    <source>
        <dbReference type="ARBA" id="ARBA00004442"/>
    </source>
</evidence>
<organism evidence="7 8">
    <name type="scientific">Desulfuromonas soudanensis</name>
    <dbReference type="NCBI Taxonomy" id="1603606"/>
    <lineage>
        <taxon>Bacteria</taxon>
        <taxon>Pseudomonadati</taxon>
        <taxon>Thermodesulfobacteriota</taxon>
        <taxon>Desulfuromonadia</taxon>
        <taxon>Desulfuromonadales</taxon>
        <taxon>Desulfuromonadaceae</taxon>
        <taxon>Desulfuromonas</taxon>
    </lineage>
</organism>
<feature type="chain" id="PRO_5005791916" description="OmpA-like domain-containing protein" evidence="5">
    <location>
        <begin position="22"/>
        <end position="161"/>
    </location>
</feature>
<evidence type="ECO:0000259" key="6">
    <source>
        <dbReference type="PROSITE" id="PS51123"/>
    </source>
</evidence>
<evidence type="ECO:0000313" key="7">
    <source>
        <dbReference type="EMBL" id="ALC16672.1"/>
    </source>
</evidence>
<reference evidence="7 8" key="1">
    <citation type="submission" date="2015-07" db="EMBL/GenBank/DDBJ databases">
        <title>Isolation and Genomic Characterization of a Novel Halophilic Metal-Reducing Deltaproteobacterium from the Deep Subsurface.</title>
        <authorList>
            <person name="Badalamenti J.P."/>
            <person name="Summers Z.M."/>
            <person name="Gralnick J.A."/>
            <person name="Bond D.R."/>
        </authorList>
    </citation>
    <scope>NUCLEOTIDE SEQUENCE [LARGE SCALE GENOMIC DNA]</scope>
    <source>
        <strain evidence="7 8">WTL</strain>
    </source>
</reference>
<dbReference type="RefSeq" id="WP_053550750.1">
    <property type="nucleotide sequence ID" value="NZ_CP010802.1"/>
</dbReference>
<dbReference type="PROSITE" id="PS51123">
    <property type="entry name" value="OMPA_2"/>
    <property type="match status" value="1"/>
</dbReference>
<feature type="signal peptide" evidence="5">
    <location>
        <begin position="1"/>
        <end position="21"/>
    </location>
</feature>
<gene>
    <name evidence="7" type="ORF">DSOUD_1901</name>
</gene>
<sequence length="161" mass="17987">MKLVAIFFVVFSLTTASGLQAESVSGQAENFLASRDVVGVVYFDIGSAALKESARSAIDKLVPQLRQVDLYKFLVRLEGFASPDGEMETNVEISMMRAKAVADYLQERYQMGLDYYLIGFGAGDVPGGNQPVEKLRRVELALYENPWETETLPLKMDQDYR</sequence>
<dbReference type="Pfam" id="PF00691">
    <property type="entry name" value="OmpA"/>
    <property type="match status" value="1"/>
</dbReference>
<keyword evidence="5" id="KW-0732">Signal</keyword>
<comment type="subcellular location">
    <subcellularLocation>
        <location evidence="1">Cell outer membrane</location>
    </subcellularLocation>
</comment>
<dbReference type="CDD" id="cd07185">
    <property type="entry name" value="OmpA_C-like"/>
    <property type="match status" value="1"/>
</dbReference>
<evidence type="ECO:0000256" key="3">
    <source>
        <dbReference type="ARBA" id="ARBA00023237"/>
    </source>
</evidence>
<dbReference type="InterPro" id="IPR050330">
    <property type="entry name" value="Bact_OuterMem_StrucFunc"/>
</dbReference>
<dbReference type="STRING" id="1603606.DSOUD_1901"/>
<dbReference type="AlphaFoldDB" id="A0A0M4D6Q1"/>
<dbReference type="PANTHER" id="PTHR30329">
    <property type="entry name" value="STATOR ELEMENT OF FLAGELLAR MOTOR COMPLEX"/>
    <property type="match status" value="1"/>
</dbReference>
<dbReference type="Gene3D" id="3.30.1330.60">
    <property type="entry name" value="OmpA-like domain"/>
    <property type="match status" value="1"/>
</dbReference>